<dbReference type="Gene3D" id="1.10.4200.10">
    <property type="entry name" value="Triphosphoribosyl-dephospho-CoA protein"/>
    <property type="match status" value="1"/>
</dbReference>
<keyword evidence="3" id="KW-0548">Nucleotidyltransferase</keyword>
<evidence type="ECO:0000256" key="4">
    <source>
        <dbReference type="ARBA" id="ARBA00022741"/>
    </source>
</evidence>
<evidence type="ECO:0000256" key="3">
    <source>
        <dbReference type="ARBA" id="ARBA00022695"/>
    </source>
</evidence>
<comment type="catalytic activity">
    <reaction evidence="1 7">
        <text>3'-dephospho-CoA + ATP = 2'-(5''-triphospho-alpha-D-ribosyl)-3'-dephospho-CoA + adenine</text>
        <dbReference type="Rhea" id="RHEA:15117"/>
        <dbReference type="ChEBI" id="CHEBI:16708"/>
        <dbReference type="ChEBI" id="CHEBI:30616"/>
        <dbReference type="ChEBI" id="CHEBI:57328"/>
        <dbReference type="ChEBI" id="CHEBI:61378"/>
        <dbReference type="EC" id="2.4.2.52"/>
    </reaction>
</comment>
<accession>A0ABX6UZ34</accession>
<gene>
    <name evidence="7 8" type="primary">citG</name>
    <name evidence="8" type="ORF">IHV77_03020</name>
</gene>
<dbReference type="GO" id="GO:0046917">
    <property type="term" value="F:triphosphoribosyl-dephospho-CoA synthase activity"/>
    <property type="evidence" value="ECO:0007669"/>
    <property type="project" value="UniProtKB-EC"/>
</dbReference>
<proteinExistence type="inferred from homology"/>
<keyword evidence="5 7" id="KW-0067">ATP-binding</keyword>
<keyword evidence="4 7" id="KW-0547">Nucleotide-binding</keyword>
<dbReference type="NCBIfam" id="TIGR03124">
    <property type="entry name" value="citrate_citX"/>
    <property type="match status" value="1"/>
</dbReference>
<dbReference type="EMBL" id="CP063056">
    <property type="protein sequence ID" value="QPB43102.1"/>
    <property type="molecule type" value="Genomic_DNA"/>
</dbReference>
<comment type="catalytic activity">
    <reaction evidence="6">
        <text>apo-[citrate lyase ACP] + 2'-(5''-triphospho-alpha-D-ribosyl)-3'-dephospho-CoA = holo-[citrate lyase ACP] + diphosphate</text>
        <dbReference type="Rhea" id="RHEA:16333"/>
        <dbReference type="Rhea" id="RHEA-COMP:10157"/>
        <dbReference type="Rhea" id="RHEA-COMP:10158"/>
        <dbReference type="ChEBI" id="CHEBI:29999"/>
        <dbReference type="ChEBI" id="CHEBI:33019"/>
        <dbReference type="ChEBI" id="CHEBI:61378"/>
        <dbReference type="ChEBI" id="CHEBI:82683"/>
        <dbReference type="EC" id="2.7.7.61"/>
    </reaction>
</comment>
<dbReference type="GO" id="GO:0016757">
    <property type="term" value="F:glycosyltransferase activity"/>
    <property type="evidence" value="ECO:0007669"/>
    <property type="project" value="UniProtKB-KW"/>
</dbReference>
<dbReference type="HAMAP" id="MF_00397">
    <property type="entry name" value="CitG"/>
    <property type="match status" value="1"/>
</dbReference>
<keyword evidence="2 7" id="KW-0808">Transferase</keyword>
<dbReference type="EC" id="2.4.2.52" evidence="7"/>
<dbReference type="PANTHER" id="PTHR30201">
    <property type="entry name" value="TRIPHOSPHORIBOSYL-DEPHOSPHO-COA SYNTHASE"/>
    <property type="match status" value="1"/>
</dbReference>
<evidence type="ECO:0000256" key="7">
    <source>
        <dbReference type="HAMAP-Rule" id="MF_00397"/>
    </source>
</evidence>
<dbReference type="InterPro" id="IPR005551">
    <property type="entry name" value="CitX"/>
</dbReference>
<keyword evidence="9" id="KW-1185">Reference proteome</keyword>
<reference evidence="8 9" key="1">
    <citation type="submission" date="2020-10" db="EMBL/GenBank/DDBJ databases">
        <title>Genome Sequencing of Rodentibacter spp. strain DSM111151.</title>
        <authorList>
            <person name="Benga L."/>
            <person name="Lautwein T."/>
        </authorList>
    </citation>
    <scope>NUCLEOTIDE SEQUENCE [LARGE SCALE GENOMIC DNA]</scope>
    <source>
        <strain evidence="8 9">DSM 111151</strain>
    </source>
</reference>
<dbReference type="RefSeq" id="WP_194812679.1">
    <property type="nucleotide sequence ID" value="NZ_CP063056.1"/>
</dbReference>
<evidence type="ECO:0000256" key="5">
    <source>
        <dbReference type="ARBA" id="ARBA00022840"/>
    </source>
</evidence>
<evidence type="ECO:0000313" key="8">
    <source>
        <dbReference type="EMBL" id="QPB43102.1"/>
    </source>
</evidence>
<dbReference type="InterPro" id="IPR002736">
    <property type="entry name" value="CitG"/>
</dbReference>
<evidence type="ECO:0000256" key="1">
    <source>
        <dbReference type="ARBA" id="ARBA00001210"/>
    </source>
</evidence>
<comment type="similarity">
    <text evidence="7">Belongs to the CitG/MdcB family.</text>
</comment>
<organism evidence="8 9">
    <name type="scientific">Rodentibacter haemolyticus</name>
    <dbReference type="NCBI Taxonomy" id="2778911"/>
    <lineage>
        <taxon>Bacteria</taxon>
        <taxon>Pseudomonadati</taxon>
        <taxon>Pseudomonadota</taxon>
        <taxon>Gammaproteobacteria</taxon>
        <taxon>Pasteurellales</taxon>
        <taxon>Pasteurellaceae</taxon>
        <taxon>Rodentibacter</taxon>
    </lineage>
</organism>
<dbReference type="Pfam" id="PF03802">
    <property type="entry name" value="CitX"/>
    <property type="match status" value="1"/>
</dbReference>
<dbReference type="Pfam" id="PF01874">
    <property type="entry name" value="CitG"/>
    <property type="match status" value="1"/>
</dbReference>
<dbReference type="Proteomes" id="UP000663069">
    <property type="component" value="Chromosome"/>
</dbReference>
<evidence type="ECO:0000256" key="6">
    <source>
        <dbReference type="ARBA" id="ARBA00048574"/>
    </source>
</evidence>
<name>A0ABX6UZ34_9PAST</name>
<keyword evidence="8" id="KW-0328">Glycosyltransferase</keyword>
<sequence length="474" mass="53022">MQRFFQTFSTQGKPISLDTLLNAREERALLQKQLLAKYRSSLLSVTLTAVGEVKKNPLLDYVFEKALEKLTALFSQREWIPIEKVVRPLETGHEAFFVLPIKACELKRAMIELEDSTPLARLWDLDVMNTDGTLLSRAEFGFSPRACLVCGDNAKYCARSRHHQTDEIIAEMQFRTQAHNFAEQIADLAYQALLQEAHLSPKPGLVDAINNGAHQDMNLHTFKQSAVALKPFFVEFLLKGMATAVLPENQVLGQIRPLGIQAEQAMFRATNNINTHKGAIFSFGLVCTAIGRLAAVQPESSEITFDIDSICALSAKFAAGITKELEHYPKHLPITAGVHLFREHGLTGARGEAESGFQQIQSLLPMLDEYHQQDWEHRLLIALLHLMAKNPDTNVVNRGGLEGLRFVQQSAVDLLKNQQVIFNKAELTQALLKFDSDCIARNLSAGGSADLLALMIFFLSFRGNPKWHYPKMQS</sequence>
<evidence type="ECO:0000256" key="2">
    <source>
        <dbReference type="ARBA" id="ARBA00022679"/>
    </source>
</evidence>
<dbReference type="PANTHER" id="PTHR30201:SF2">
    <property type="entry name" value="2-(5''-TRIPHOSPHORIBOSYL)-3'-DEPHOSPHOCOENZYME-A SYNTHASE"/>
    <property type="match status" value="1"/>
</dbReference>
<protein>
    <recommendedName>
        <fullName evidence="7">Probable 2-(5''-triphosphoribosyl)-3'-dephosphocoenzyme-A synthase</fullName>
        <shortName evidence="7">2-(5''-triphosphoribosyl)-3'-dephospho-CoA synthase</shortName>
        <ecNumber evidence="7">2.4.2.52</ecNumber>
    </recommendedName>
</protein>
<dbReference type="NCBIfam" id="TIGR03125">
    <property type="entry name" value="citrate_citG"/>
    <property type="match status" value="1"/>
</dbReference>
<dbReference type="InterPro" id="IPR017551">
    <property type="entry name" value="TriPribosyl-deP-CoA_syn_CitG"/>
</dbReference>
<evidence type="ECO:0000313" key="9">
    <source>
        <dbReference type="Proteomes" id="UP000663069"/>
    </source>
</evidence>